<sequence>MRRHASDGIRTKPRRPAAKKHGTNKETQMAQYMCGPCGWIYDEELGDPEHGIAPGTKFEDIPDDWKCPECGVGKEDFYLLDFVI</sequence>
<keyword evidence="6 9" id="KW-0479">Metal-binding</keyword>
<evidence type="ECO:0000256" key="3">
    <source>
        <dbReference type="ARBA" id="ARBA00004933"/>
    </source>
</evidence>
<comment type="caution">
    <text evidence="12">The sequence shown here is derived from an EMBL/GenBank/DDBJ whole genome shotgun (WGS) entry which is preliminary data.</text>
</comment>
<evidence type="ECO:0000313" key="13">
    <source>
        <dbReference type="Proteomes" id="UP000223296"/>
    </source>
</evidence>
<dbReference type="GO" id="GO:0043448">
    <property type="term" value="P:alkane catabolic process"/>
    <property type="evidence" value="ECO:0007669"/>
    <property type="project" value="TreeGrafter"/>
</dbReference>
<dbReference type="PROSITE" id="PS00202">
    <property type="entry name" value="RUBREDOXIN"/>
    <property type="match status" value="1"/>
</dbReference>
<dbReference type="SUPFAM" id="SSF57802">
    <property type="entry name" value="Rubredoxin-like"/>
    <property type="match status" value="1"/>
</dbReference>
<evidence type="ECO:0000256" key="7">
    <source>
        <dbReference type="ARBA" id="ARBA00022982"/>
    </source>
</evidence>
<evidence type="ECO:0000256" key="5">
    <source>
        <dbReference type="ARBA" id="ARBA00022448"/>
    </source>
</evidence>
<feature type="region of interest" description="Disordered" evidence="10">
    <location>
        <begin position="1"/>
        <end position="27"/>
    </location>
</feature>
<reference evidence="12 13" key="1">
    <citation type="submission" date="2013-08" db="EMBL/GenBank/DDBJ databases">
        <authorList>
            <person name="Trees D."/>
        </authorList>
    </citation>
    <scope>NUCLEOTIDE SEQUENCE [LARGE SCALE GENOMIC DNA]</scope>
    <source>
        <strain evidence="12 13">3502</strain>
    </source>
</reference>
<evidence type="ECO:0000256" key="6">
    <source>
        <dbReference type="ARBA" id="ARBA00022723"/>
    </source>
</evidence>
<name>A0AA44ZHJ0_NEIGO</name>
<dbReference type="InterPro" id="IPR018527">
    <property type="entry name" value="Rubredoxin_Fe_BS"/>
</dbReference>
<evidence type="ECO:0000259" key="11">
    <source>
        <dbReference type="PROSITE" id="PS50903"/>
    </source>
</evidence>
<comment type="cofactor">
    <cofactor evidence="1 9">
        <name>Fe(3+)</name>
        <dbReference type="ChEBI" id="CHEBI:29034"/>
    </cofactor>
</comment>
<proteinExistence type="inferred from homology"/>
<feature type="compositionally biased region" description="Basic and acidic residues" evidence="10">
    <location>
        <begin position="1"/>
        <end position="10"/>
    </location>
</feature>
<dbReference type="FunFam" id="2.20.28.10:FF:000001">
    <property type="entry name" value="Rubredoxin"/>
    <property type="match status" value="1"/>
</dbReference>
<dbReference type="AlphaFoldDB" id="A0AA44ZHJ0"/>
<gene>
    <name evidence="12" type="ORF">N776_04930</name>
</gene>
<evidence type="ECO:0000256" key="10">
    <source>
        <dbReference type="SAM" id="MobiDB-lite"/>
    </source>
</evidence>
<keyword evidence="5" id="KW-0813">Transport</keyword>
<dbReference type="PROSITE" id="PS50903">
    <property type="entry name" value="RUBREDOXIN_LIKE"/>
    <property type="match status" value="1"/>
</dbReference>
<feature type="domain" description="Rubredoxin-like" evidence="11">
    <location>
        <begin position="29"/>
        <end position="80"/>
    </location>
</feature>
<keyword evidence="7 9" id="KW-0249">Electron transport</keyword>
<dbReference type="InterPro" id="IPR050526">
    <property type="entry name" value="Rubredoxin_ET"/>
</dbReference>
<dbReference type="CDD" id="cd00730">
    <property type="entry name" value="rubredoxin"/>
    <property type="match status" value="1"/>
</dbReference>
<evidence type="ECO:0000256" key="8">
    <source>
        <dbReference type="ARBA" id="ARBA00023004"/>
    </source>
</evidence>
<dbReference type="PANTHER" id="PTHR47627:SF1">
    <property type="entry name" value="RUBREDOXIN-1-RELATED"/>
    <property type="match status" value="1"/>
</dbReference>
<dbReference type="GO" id="GO:0005506">
    <property type="term" value="F:iron ion binding"/>
    <property type="evidence" value="ECO:0007669"/>
    <property type="project" value="UniProtKB-UniRule"/>
</dbReference>
<dbReference type="Proteomes" id="UP000223296">
    <property type="component" value="Unassembled WGS sequence"/>
</dbReference>
<comment type="pathway">
    <text evidence="3">Hydrocarbon metabolism; alkane degradation.</text>
</comment>
<dbReference type="EMBL" id="AVBE01000002">
    <property type="protein sequence ID" value="PHJ36130.1"/>
    <property type="molecule type" value="Genomic_DNA"/>
</dbReference>
<dbReference type="Pfam" id="PF00301">
    <property type="entry name" value="Rubredoxin"/>
    <property type="match status" value="1"/>
</dbReference>
<dbReference type="PRINTS" id="PR00163">
    <property type="entry name" value="RUBREDOXIN"/>
</dbReference>
<evidence type="ECO:0000256" key="9">
    <source>
        <dbReference type="RuleBase" id="RU003820"/>
    </source>
</evidence>
<evidence type="ECO:0000256" key="4">
    <source>
        <dbReference type="ARBA" id="ARBA00005337"/>
    </source>
</evidence>
<accession>A0AA44ZHJ0</accession>
<dbReference type="Gene3D" id="2.20.28.10">
    <property type="match status" value="1"/>
</dbReference>
<dbReference type="PANTHER" id="PTHR47627">
    <property type="entry name" value="RUBREDOXIN"/>
    <property type="match status" value="1"/>
</dbReference>
<comment type="function">
    <text evidence="2">Involved in the hydrocarbon hydroxylating system, which transfers electrons from NADH to rubredoxin reductase and then through rubredoxin to alkane 1 monooxygenase.</text>
</comment>
<dbReference type="InterPro" id="IPR024934">
    <property type="entry name" value="Rubredoxin-like_dom"/>
</dbReference>
<feature type="compositionally biased region" description="Basic residues" evidence="10">
    <location>
        <begin position="11"/>
        <end position="22"/>
    </location>
</feature>
<evidence type="ECO:0000256" key="2">
    <source>
        <dbReference type="ARBA" id="ARBA00002792"/>
    </source>
</evidence>
<dbReference type="InterPro" id="IPR024935">
    <property type="entry name" value="Rubredoxin_dom"/>
</dbReference>
<evidence type="ECO:0000256" key="1">
    <source>
        <dbReference type="ARBA" id="ARBA00001965"/>
    </source>
</evidence>
<comment type="similarity">
    <text evidence="4 9">Belongs to the rubredoxin family.</text>
</comment>
<evidence type="ECO:0000313" key="12">
    <source>
        <dbReference type="EMBL" id="PHJ36130.1"/>
    </source>
</evidence>
<organism evidence="12 13">
    <name type="scientific">Neisseria gonorrhoeae 3502</name>
    <dbReference type="NCBI Taxonomy" id="1193404"/>
    <lineage>
        <taxon>Bacteria</taxon>
        <taxon>Pseudomonadati</taxon>
        <taxon>Pseudomonadota</taxon>
        <taxon>Betaproteobacteria</taxon>
        <taxon>Neisseriales</taxon>
        <taxon>Neisseriaceae</taxon>
        <taxon>Neisseria</taxon>
    </lineage>
</organism>
<keyword evidence="8 9" id="KW-0408">Iron</keyword>
<dbReference type="GO" id="GO:0009055">
    <property type="term" value="F:electron transfer activity"/>
    <property type="evidence" value="ECO:0007669"/>
    <property type="project" value="TreeGrafter"/>
</dbReference>
<protein>
    <recommendedName>
        <fullName evidence="9">Rubredoxin</fullName>
    </recommendedName>
</protein>